<keyword evidence="5" id="KW-1185">Reference proteome</keyword>
<dbReference type="SUPFAM" id="SSF53474">
    <property type="entry name" value="alpha/beta-Hydrolases"/>
    <property type="match status" value="1"/>
</dbReference>
<comment type="similarity">
    <text evidence="2">Belongs to the AB hydrolase superfamily. Epoxide hydrolase family.</text>
</comment>
<feature type="domain" description="AB hydrolase-1" evidence="3">
    <location>
        <begin position="3"/>
        <end position="56"/>
    </location>
</feature>
<keyword evidence="1" id="KW-0378">Hydrolase</keyword>
<evidence type="ECO:0000259" key="3">
    <source>
        <dbReference type="Pfam" id="PF00561"/>
    </source>
</evidence>
<reference evidence="4" key="1">
    <citation type="submission" date="2019-10" db="EMBL/GenBank/DDBJ databases">
        <authorList>
            <person name="Zhang R."/>
            <person name="Pan Y."/>
            <person name="Wang J."/>
            <person name="Ma R."/>
            <person name="Yu S."/>
        </authorList>
    </citation>
    <scope>NUCLEOTIDE SEQUENCE</scope>
    <source>
        <strain evidence="4">LA-IB0</strain>
        <tissue evidence="4">Leaf</tissue>
    </source>
</reference>
<dbReference type="PRINTS" id="PR00412">
    <property type="entry name" value="EPOXHYDRLASE"/>
</dbReference>
<comment type="caution">
    <text evidence="4">The sequence shown here is derived from an EMBL/GenBank/DDBJ whole genome shotgun (WGS) entry which is preliminary data.</text>
</comment>
<accession>A0AAV6YCZ5</accession>
<organism evidence="4 5">
    <name type="scientific">Buddleja alternifolia</name>
    <dbReference type="NCBI Taxonomy" id="168488"/>
    <lineage>
        <taxon>Eukaryota</taxon>
        <taxon>Viridiplantae</taxon>
        <taxon>Streptophyta</taxon>
        <taxon>Embryophyta</taxon>
        <taxon>Tracheophyta</taxon>
        <taxon>Spermatophyta</taxon>
        <taxon>Magnoliopsida</taxon>
        <taxon>eudicotyledons</taxon>
        <taxon>Gunneridae</taxon>
        <taxon>Pentapetalae</taxon>
        <taxon>asterids</taxon>
        <taxon>lamiids</taxon>
        <taxon>Lamiales</taxon>
        <taxon>Scrophulariaceae</taxon>
        <taxon>Buddlejeae</taxon>
        <taxon>Buddleja</taxon>
    </lineage>
</organism>
<proteinExistence type="inferred from homology"/>
<dbReference type="AlphaFoldDB" id="A0AAV6YCZ5"/>
<evidence type="ECO:0000313" key="5">
    <source>
        <dbReference type="Proteomes" id="UP000826271"/>
    </source>
</evidence>
<dbReference type="EMBL" id="WHWC01000001">
    <property type="protein sequence ID" value="KAG8391017.1"/>
    <property type="molecule type" value="Genomic_DNA"/>
</dbReference>
<dbReference type="Gene3D" id="3.40.50.1820">
    <property type="entry name" value="alpha/beta hydrolase"/>
    <property type="match status" value="1"/>
</dbReference>
<evidence type="ECO:0000256" key="1">
    <source>
        <dbReference type="ARBA" id="ARBA00022801"/>
    </source>
</evidence>
<gene>
    <name evidence="4" type="ORF">BUALT_Bualt01G0144300</name>
</gene>
<dbReference type="Pfam" id="PF00561">
    <property type="entry name" value="Abhydrolase_1"/>
    <property type="match status" value="1"/>
</dbReference>
<sequence>MLGKAFVVGIDWGALVAWYLSLLRPDRVKEMVALCVPFTPRFTNVKPIESFRKMFRDDNYVCQFQEPERAERAFAMYDCLTVMKKLILINKTDMLIAPPGIKRSRCLLISSRSLDSLEELLAPWQGSKITVLAKLIVGDKDIGFDSGGIRAYIEGSIFKTLVPDHEIVILDGHHFIQQERPHEVSREIFSFL</sequence>
<protein>
    <recommendedName>
        <fullName evidence="3">AB hydrolase-1 domain-containing protein</fullName>
    </recommendedName>
</protein>
<evidence type="ECO:0000256" key="2">
    <source>
        <dbReference type="ARBA" id="ARBA00038334"/>
    </source>
</evidence>
<dbReference type="InterPro" id="IPR029058">
    <property type="entry name" value="AB_hydrolase_fold"/>
</dbReference>
<name>A0AAV6YCZ5_9LAMI</name>
<dbReference type="PANTHER" id="PTHR43329">
    <property type="entry name" value="EPOXIDE HYDROLASE"/>
    <property type="match status" value="1"/>
</dbReference>
<evidence type="ECO:0000313" key="4">
    <source>
        <dbReference type="EMBL" id="KAG8391017.1"/>
    </source>
</evidence>
<dbReference type="Proteomes" id="UP000826271">
    <property type="component" value="Unassembled WGS sequence"/>
</dbReference>
<dbReference type="InterPro" id="IPR000073">
    <property type="entry name" value="AB_hydrolase_1"/>
</dbReference>
<dbReference type="InterPro" id="IPR000639">
    <property type="entry name" value="Epox_hydrolase-like"/>
</dbReference>
<dbReference type="GO" id="GO:0016787">
    <property type="term" value="F:hydrolase activity"/>
    <property type="evidence" value="ECO:0007669"/>
    <property type="project" value="UniProtKB-KW"/>
</dbReference>